<dbReference type="RefSeq" id="WP_386676750.1">
    <property type="nucleotide sequence ID" value="NZ_JBHLTG010000015.1"/>
</dbReference>
<accession>A0ABV6S045</accession>
<sequence>MTDIVCNCPICSSALTPIQVAPCFDCGHAQRELEDWAHGKHEYRVYRIWGQDIVLCDFCDADFGSYFPDYWGLPEGPLPDYPLDLVSIVENPQLSQDGYCNQCQHRLAFLRFRQQAIDHNSA</sequence>
<dbReference type="Proteomes" id="UP001589896">
    <property type="component" value="Unassembled WGS sequence"/>
</dbReference>
<comment type="caution">
    <text evidence="1">The sequence shown here is derived from an EMBL/GenBank/DDBJ whole genome shotgun (WGS) entry which is preliminary data.</text>
</comment>
<keyword evidence="2" id="KW-1185">Reference proteome</keyword>
<name>A0ABV6S045_9GAMM</name>
<organism evidence="1 2">
    <name type="scientific">Lysobacter korlensis</name>
    <dbReference type="NCBI Taxonomy" id="553636"/>
    <lineage>
        <taxon>Bacteria</taxon>
        <taxon>Pseudomonadati</taxon>
        <taxon>Pseudomonadota</taxon>
        <taxon>Gammaproteobacteria</taxon>
        <taxon>Lysobacterales</taxon>
        <taxon>Lysobacteraceae</taxon>
        <taxon>Lysobacter</taxon>
    </lineage>
</organism>
<evidence type="ECO:0000313" key="1">
    <source>
        <dbReference type="EMBL" id="MFC0682595.1"/>
    </source>
</evidence>
<proteinExistence type="predicted"/>
<evidence type="ECO:0000313" key="2">
    <source>
        <dbReference type="Proteomes" id="UP001589896"/>
    </source>
</evidence>
<dbReference type="EMBL" id="JBHLTG010000015">
    <property type="protein sequence ID" value="MFC0682595.1"/>
    <property type="molecule type" value="Genomic_DNA"/>
</dbReference>
<protein>
    <submittedName>
        <fullName evidence="1">Uncharacterized protein</fullName>
    </submittedName>
</protein>
<reference evidence="1 2" key="1">
    <citation type="submission" date="2024-09" db="EMBL/GenBank/DDBJ databases">
        <authorList>
            <person name="Sun Q."/>
            <person name="Mori K."/>
        </authorList>
    </citation>
    <scope>NUCLEOTIDE SEQUENCE [LARGE SCALE GENOMIC DNA]</scope>
    <source>
        <strain evidence="1 2">KCTC 23076</strain>
    </source>
</reference>
<gene>
    <name evidence="1" type="ORF">ACFFGH_32605</name>
</gene>